<protein>
    <recommendedName>
        <fullName evidence="15">Enoyl-CoA delta isomerase 1, mitochondrial</fullName>
    </recommendedName>
    <alternativeName>
        <fullName evidence="16">3,2-trans-enoyl-CoA isomerase</fullName>
    </alternativeName>
</protein>
<keyword evidence="6" id="KW-0007">Acetylation</keyword>
<dbReference type="GO" id="GO:0004165">
    <property type="term" value="F:delta(3)-delta(2)-enoyl-CoA isomerase activity"/>
    <property type="evidence" value="ECO:0007669"/>
    <property type="project" value="UniProtKB-EC"/>
</dbReference>
<keyword evidence="8" id="KW-0496">Mitochondrion</keyword>
<keyword evidence="18" id="KW-1185">Reference proteome</keyword>
<comment type="function">
    <text evidence="14">Key enzyme of fatty acid beta-oxidation. Able to isomerize both 3-cis (3Z) and 3-trans (3E) double bonds into the 2-trans (2E) form in a range of enoyl-CoA species, with a preference for (3Z)-enoyl-CoAs over (3E)-enoyl-CoAs. The catalytic efficiency of this enzyme is not affected by the fatty acyl chain length.</text>
</comment>
<evidence type="ECO:0000256" key="6">
    <source>
        <dbReference type="ARBA" id="ARBA00022990"/>
    </source>
</evidence>
<dbReference type="GO" id="GO:0006635">
    <property type="term" value="P:fatty acid beta-oxidation"/>
    <property type="evidence" value="ECO:0007669"/>
    <property type="project" value="TreeGrafter"/>
</dbReference>
<evidence type="ECO:0000256" key="16">
    <source>
        <dbReference type="ARBA" id="ARBA00083575"/>
    </source>
</evidence>
<dbReference type="InterPro" id="IPR001753">
    <property type="entry name" value="Enoyl-CoA_hydra/iso"/>
</dbReference>
<evidence type="ECO:0000256" key="15">
    <source>
        <dbReference type="ARBA" id="ARBA00068317"/>
    </source>
</evidence>
<evidence type="ECO:0000256" key="10">
    <source>
        <dbReference type="ARBA" id="ARBA00050938"/>
    </source>
</evidence>
<evidence type="ECO:0000256" key="14">
    <source>
        <dbReference type="ARBA" id="ARBA00056147"/>
    </source>
</evidence>
<dbReference type="EMBL" id="OU898279">
    <property type="protein sequence ID" value="CAG9833165.1"/>
    <property type="molecule type" value="Genomic_DNA"/>
</dbReference>
<dbReference type="Gene3D" id="6.10.250.170">
    <property type="match status" value="1"/>
</dbReference>
<dbReference type="SUPFAM" id="SSF52096">
    <property type="entry name" value="ClpP/crotonase"/>
    <property type="match status" value="1"/>
</dbReference>
<sequence length="280" mass="31089">MALRNVFKTNMVKSGTRYFSQEASFVSVTVNDKNGVATLEMQRPPVNGINYELLSQLSSTLTDLEKNKSRGLILTSKNDGVFSAGLDILDIYKPDQERIKLFWTALQDTWIKLYGSSYPTVALINGHSPAGGCLLALCCEYRVMFKNRTIGLNETQLGIVAPKWVIDSLKNVVGTRKAELALTAGVMYTTEEALNIGLIDEIIENKTEGMARSEAFISRFAKISPIARGLSKKYVRGNTIEDMVKNRKEDLDNFVMFANLPAVQEGLGLYIQSLKKKSKA</sequence>
<comment type="catalytic activity">
    <reaction evidence="10">
        <text>(3Z)-decenoyl-CoA = (2E)-decenoyl-CoA</text>
        <dbReference type="Rhea" id="RHEA:77195"/>
        <dbReference type="ChEBI" id="CHEBI:61406"/>
        <dbReference type="ChEBI" id="CHEBI:195601"/>
    </reaction>
    <physiologicalReaction direction="left-to-right" evidence="10">
        <dbReference type="Rhea" id="RHEA:77196"/>
    </physiologicalReaction>
</comment>
<name>A0A9N9SYW6_DIABA</name>
<evidence type="ECO:0000256" key="5">
    <source>
        <dbReference type="ARBA" id="ARBA00022946"/>
    </source>
</evidence>
<organism evidence="17 18">
    <name type="scientific">Diabrotica balteata</name>
    <name type="common">Banded cucumber beetle</name>
    <dbReference type="NCBI Taxonomy" id="107213"/>
    <lineage>
        <taxon>Eukaryota</taxon>
        <taxon>Metazoa</taxon>
        <taxon>Ecdysozoa</taxon>
        <taxon>Arthropoda</taxon>
        <taxon>Hexapoda</taxon>
        <taxon>Insecta</taxon>
        <taxon>Pterygota</taxon>
        <taxon>Neoptera</taxon>
        <taxon>Endopterygota</taxon>
        <taxon>Coleoptera</taxon>
        <taxon>Polyphaga</taxon>
        <taxon>Cucujiformia</taxon>
        <taxon>Chrysomeloidea</taxon>
        <taxon>Chrysomelidae</taxon>
        <taxon>Galerucinae</taxon>
        <taxon>Diabroticina</taxon>
        <taxon>Diabroticites</taxon>
        <taxon>Diabrotica</taxon>
    </lineage>
</organism>
<evidence type="ECO:0000256" key="12">
    <source>
        <dbReference type="ARBA" id="ARBA00052376"/>
    </source>
</evidence>
<dbReference type="FunFam" id="3.90.226.10:FF:000034">
    <property type="entry name" value="Enoyl-CoA delta isomerase 1"/>
    <property type="match status" value="1"/>
</dbReference>
<evidence type="ECO:0000256" key="2">
    <source>
        <dbReference type="ARBA" id="ARBA00005005"/>
    </source>
</evidence>
<evidence type="ECO:0000256" key="9">
    <source>
        <dbReference type="ARBA" id="ARBA00023235"/>
    </source>
</evidence>
<dbReference type="Pfam" id="PF00378">
    <property type="entry name" value="ECH_1"/>
    <property type="match status" value="1"/>
</dbReference>
<keyword evidence="5" id="KW-0809">Transit peptide</keyword>
<dbReference type="OrthoDB" id="1696280at2759"/>
<evidence type="ECO:0000256" key="7">
    <source>
        <dbReference type="ARBA" id="ARBA00023098"/>
    </source>
</evidence>
<comment type="pathway">
    <text evidence="2">Lipid metabolism; fatty acid beta-oxidation.</text>
</comment>
<dbReference type="PANTHER" id="PTHR11941">
    <property type="entry name" value="ENOYL-COA HYDRATASE-RELATED"/>
    <property type="match status" value="1"/>
</dbReference>
<comment type="catalytic activity">
    <reaction evidence="12">
        <text>(3Z)-dodecenoyl-CoA = (2E)-dodecenoyl-CoA</text>
        <dbReference type="Rhea" id="RHEA:23716"/>
        <dbReference type="ChEBI" id="CHEBI:57330"/>
        <dbReference type="ChEBI" id="CHEBI:58543"/>
        <dbReference type="EC" id="5.3.3.8"/>
    </reaction>
    <physiologicalReaction direction="left-to-right" evidence="12">
        <dbReference type="Rhea" id="RHEA:23717"/>
    </physiologicalReaction>
</comment>
<comment type="subcellular location">
    <subcellularLocation>
        <location evidence="1">Mitochondrion matrix</location>
    </subcellularLocation>
</comment>
<accession>A0A9N9SYW6</accession>
<keyword evidence="9" id="KW-0413">Isomerase</keyword>
<evidence type="ECO:0000256" key="8">
    <source>
        <dbReference type="ARBA" id="ARBA00023128"/>
    </source>
</evidence>
<evidence type="ECO:0000313" key="18">
    <source>
        <dbReference type="Proteomes" id="UP001153709"/>
    </source>
</evidence>
<evidence type="ECO:0000313" key="17">
    <source>
        <dbReference type="EMBL" id="CAG9833165.1"/>
    </source>
</evidence>
<evidence type="ECO:0000256" key="13">
    <source>
        <dbReference type="ARBA" id="ARBA00052542"/>
    </source>
</evidence>
<evidence type="ECO:0000256" key="4">
    <source>
        <dbReference type="ARBA" id="ARBA00022832"/>
    </source>
</evidence>
<keyword evidence="7" id="KW-0443">Lipid metabolism</keyword>
<comment type="subunit">
    <text evidence="3">Homotrimer.</text>
</comment>
<dbReference type="Proteomes" id="UP001153709">
    <property type="component" value="Chromosome 4"/>
</dbReference>
<keyword evidence="4" id="KW-0276">Fatty acid metabolism</keyword>
<dbReference type="CDD" id="cd06558">
    <property type="entry name" value="crotonase-like"/>
    <property type="match status" value="1"/>
</dbReference>
<dbReference type="AlphaFoldDB" id="A0A9N9SYW6"/>
<evidence type="ECO:0000256" key="3">
    <source>
        <dbReference type="ARBA" id="ARBA00011233"/>
    </source>
</evidence>
<reference evidence="17" key="1">
    <citation type="submission" date="2022-01" db="EMBL/GenBank/DDBJ databases">
        <authorList>
            <person name="King R."/>
        </authorList>
    </citation>
    <scope>NUCLEOTIDE SEQUENCE</scope>
</reference>
<dbReference type="PANTHER" id="PTHR11941:SF45">
    <property type="entry name" value="ENOYL-COA DELTA ISOMERASE 1, MITOCHONDRIAL"/>
    <property type="match status" value="1"/>
</dbReference>
<comment type="catalytic activity">
    <reaction evidence="11">
        <text>(2E)-tetradecenoyl-CoA = (3Z)-tetradecenoyl-CoA</text>
        <dbReference type="Rhea" id="RHEA:29847"/>
        <dbReference type="ChEBI" id="CHEBI:61405"/>
        <dbReference type="ChEBI" id="CHEBI:61968"/>
    </reaction>
    <physiologicalReaction direction="right-to-left" evidence="11">
        <dbReference type="Rhea" id="RHEA:29849"/>
    </physiologicalReaction>
</comment>
<dbReference type="GO" id="GO:0005759">
    <property type="term" value="C:mitochondrial matrix"/>
    <property type="evidence" value="ECO:0007669"/>
    <property type="project" value="UniProtKB-SubCell"/>
</dbReference>
<gene>
    <name evidence="17" type="ORF">DIABBA_LOCUS6584</name>
</gene>
<dbReference type="Gene3D" id="3.90.226.10">
    <property type="entry name" value="2-enoyl-CoA Hydratase, Chain A, domain 1"/>
    <property type="match status" value="1"/>
</dbReference>
<dbReference type="InterPro" id="IPR029045">
    <property type="entry name" value="ClpP/crotonase-like_dom_sf"/>
</dbReference>
<proteinExistence type="predicted"/>
<comment type="catalytic activity">
    <reaction evidence="13">
        <text>(3Z)-octenoyl-CoA = (2E)-octenoyl-CoA</text>
        <dbReference type="Rhea" id="RHEA:46044"/>
        <dbReference type="ChEBI" id="CHEBI:62242"/>
        <dbReference type="ChEBI" id="CHEBI:85640"/>
    </reaction>
    <physiologicalReaction direction="left-to-right" evidence="13">
        <dbReference type="Rhea" id="RHEA:46045"/>
    </physiologicalReaction>
</comment>
<evidence type="ECO:0000256" key="1">
    <source>
        <dbReference type="ARBA" id="ARBA00004305"/>
    </source>
</evidence>
<evidence type="ECO:0000256" key="11">
    <source>
        <dbReference type="ARBA" id="ARBA00051293"/>
    </source>
</evidence>